<dbReference type="AlphaFoldDB" id="A0A8X6TP56"/>
<accession>A0A8X6TP56</accession>
<keyword evidence="3" id="KW-1185">Reference proteome</keyword>
<comment type="caution">
    <text evidence="1">The sequence shown here is derived from an EMBL/GenBank/DDBJ whole genome shotgun (WGS) entry which is preliminary data.</text>
</comment>
<gene>
    <name evidence="1" type="ORF">NPIL_168331</name>
    <name evidence="2" type="ORF">NPIL_19081</name>
</gene>
<evidence type="ECO:0000313" key="1">
    <source>
        <dbReference type="EMBL" id="GFT31783.1"/>
    </source>
</evidence>
<dbReference type="EMBL" id="BMAW01021364">
    <property type="protein sequence ID" value="GFT72564.1"/>
    <property type="molecule type" value="Genomic_DNA"/>
</dbReference>
<proteinExistence type="predicted"/>
<sequence>MKKPLFYGFIQKTTTVLFSRQITNPLNSSNPSRGPDTYAKKEELRLVPNRRTRLQLARTTPTVHGPSLICKTRGIVCLVLIGPVFGWGEETAMEY</sequence>
<evidence type="ECO:0000313" key="3">
    <source>
        <dbReference type="Proteomes" id="UP000887013"/>
    </source>
</evidence>
<evidence type="ECO:0000313" key="2">
    <source>
        <dbReference type="EMBL" id="GFT72564.1"/>
    </source>
</evidence>
<organism evidence="1 3">
    <name type="scientific">Nephila pilipes</name>
    <name type="common">Giant wood spider</name>
    <name type="synonym">Nephila maculata</name>
    <dbReference type="NCBI Taxonomy" id="299642"/>
    <lineage>
        <taxon>Eukaryota</taxon>
        <taxon>Metazoa</taxon>
        <taxon>Ecdysozoa</taxon>
        <taxon>Arthropoda</taxon>
        <taxon>Chelicerata</taxon>
        <taxon>Arachnida</taxon>
        <taxon>Araneae</taxon>
        <taxon>Araneomorphae</taxon>
        <taxon>Entelegynae</taxon>
        <taxon>Araneoidea</taxon>
        <taxon>Nephilidae</taxon>
        <taxon>Nephila</taxon>
    </lineage>
</organism>
<dbReference type="Proteomes" id="UP000887013">
    <property type="component" value="Unassembled WGS sequence"/>
</dbReference>
<dbReference type="EMBL" id="BMAW01107985">
    <property type="protein sequence ID" value="GFT31783.1"/>
    <property type="molecule type" value="Genomic_DNA"/>
</dbReference>
<protein>
    <submittedName>
        <fullName evidence="1">Uncharacterized protein</fullName>
    </submittedName>
</protein>
<name>A0A8X6TP56_NEPPI</name>
<reference evidence="1" key="1">
    <citation type="submission" date="2020-08" db="EMBL/GenBank/DDBJ databases">
        <title>Multicomponent nature underlies the extraordinary mechanical properties of spider dragline silk.</title>
        <authorList>
            <person name="Kono N."/>
            <person name="Nakamura H."/>
            <person name="Mori M."/>
            <person name="Yoshida Y."/>
            <person name="Ohtoshi R."/>
            <person name="Malay A.D."/>
            <person name="Moran D.A.P."/>
            <person name="Tomita M."/>
            <person name="Numata K."/>
            <person name="Arakawa K."/>
        </authorList>
    </citation>
    <scope>NUCLEOTIDE SEQUENCE</scope>
</reference>